<organism evidence="2 3">
    <name type="scientific">Rhinolophus ferrumequinum</name>
    <name type="common">Greater horseshoe bat</name>
    <dbReference type="NCBI Taxonomy" id="59479"/>
    <lineage>
        <taxon>Eukaryota</taxon>
        <taxon>Metazoa</taxon>
        <taxon>Chordata</taxon>
        <taxon>Craniata</taxon>
        <taxon>Vertebrata</taxon>
        <taxon>Euteleostomi</taxon>
        <taxon>Mammalia</taxon>
        <taxon>Eutheria</taxon>
        <taxon>Laurasiatheria</taxon>
        <taxon>Chiroptera</taxon>
        <taxon>Yinpterochiroptera</taxon>
        <taxon>Rhinolophoidea</taxon>
        <taxon>Rhinolophidae</taxon>
        <taxon>Rhinolophinae</taxon>
        <taxon>Rhinolophus</taxon>
    </lineage>
</organism>
<sequence>MWQLRTGRDSSAAEVPPGGARNHSLEYWCWEEEPSHLTVINSEDSNHLGGTKGCGKPRYPLKQPSHRFSHLQALTLGSSRGTVTWGGGGVGDIQLWLLREGWRTVAIFSVRGPSPMQLAGWHHLSCVEPSLTDQI</sequence>
<feature type="region of interest" description="Disordered" evidence="1">
    <location>
        <begin position="1"/>
        <end position="20"/>
    </location>
</feature>
<reference evidence="2 3" key="1">
    <citation type="journal article" date="2020" name="Nature">
        <title>Six reference-quality genomes reveal evolution of bat adaptations.</title>
        <authorList>
            <person name="Jebb D."/>
            <person name="Huang Z."/>
            <person name="Pippel M."/>
            <person name="Hughes G.M."/>
            <person name="Lavrichenko K."/>
            <person name="Devanna P."/>
            <person name="Winkler S."/>
            <person name="Jermiin L.S."/>
            <person name="Skirmuntt E.C."/>
            <person name="Katzourakis A."/>
            <person name="Burkitt-Gray L."/>
            <person name="Ray D.A."/>
            <person name="Sullivan K.A.M."/>
            <person name="Roscito J.G."/>
            <person name="Kirilenko B.M."/>
            <person name="Davalos L.M."/>
            <person name="Corthals A.P."/>
            <person name="Power M.L."/>
            <person name="Jones G."/>
            <person name="Ransome R.D."/>
            <person name="Dechmann D.K.N."/>
            <person name="Locatelli A.G."/>
            <person name="Puechmaille S.J."/>
            <person name="Fedrigo O."/>
            <person name="Jarvis E.D."/>
            <person name="Hiller M."/>
            <person name="Vernes S.C."/>
            <person name="Myers E.W."/>
            <person name="Teeling E.C."/>
        </authorList>
    </citation>
    <scope>NUCLEOTIDE SEQUENCE [LARGE SCALE GENOMIC DNA]</scope>
    <source>
        <strain evidence="2">MRhiFer1</strain>
        <tissue evidence="2">Lung</tissue>
    </source>
</reference>
<evidence type="ECO:0000313" key="3">
    <source>
        <dbReference type="Proteomes" id="UP000585614"/>
    </source>
</evidence>
<comment type="caution">
    <text evidence="2">The sequence shown here is derived from an EMBL/GenBank/DDBJ whole genome shotgun (WGS) entry which is preliminary data.</text>
</comment>
<proteinExistence type="predicted"/>
<protein>
    <submittedName>
        <fullName evidence="2">Uncharacterized protein</fullName>
    </submittedName>
</protein>
<evidence type="ECO:0000313" key="2">
    <source>
        <dbReference type="EMBL" id="KAF6306521.1"/>
    </source>
</evidence>
<dbReference type="Proteomes" id="UP000585614">
    <property type="component" value="Unassembled WGS sequence"/>
</dbReference>
<evidence type="ECO:0000256" key="1">
    <source>
        <dbReference type="SAM" id="MobiDB-lite"/>
    </source>
</evidence>
<name>A0A7J7U120_RHIFE</name>
<dbReference type="EMBL" id="JACAGC010000017">
    <property type="protein sequence ID" value="KAF6306521.1"/>
    <property type="molecule type" value="Genomic_DNA"/>
</dbReference>
<gene>
    <name evidence="2" type="ORF">mRhiFer1_008626</name>
</gene>
<dbReference type="AlphaFoldDB" id="A0A7J7U120"/>
<accession>A0A7J7U120</accession>